<dbReference type="InterPro" id="IPR039421">
    <property type="entry name" value="Type_1_exporter"/>
</dbReference>
<proteinExistence type="predicted"/>
<evidence type="ECO:0000256" key="3">
    <source>
        <dbReference type="ARBA" id="ARBA00022741"/>
    </source>
</evidence>
<protein>
    <submittedName>
        <fullName evidence="10">ABC transporter ATP-binding protein</fullName>
    </submittedName>
</protein>
<dbReference type="InterPro" id="IPR017871">
    <property type="entry name" value="ABC_transporter-like_CS"/>
</dbReference>
<keyword evidence="11" id="KW-1185">Reference proteome</keyword>
<dbReference type="GO" id="GO:0005886">
    <property type="term" value="C:plasma membrane"/>
    <property type="evidence" value="ECO:0007669"/>
    <property type="project" value="UniProtKB-SubCell"/>
</dbReference>
<dbReference type="PROSITE" id="PS00211">
    <property type="entry name" value="ABC_TRANSPORTER_1"/>
    <property type="match status" value="1"/>
</dbReference>
<evidence type="ECO:0000256" key="1">
    <source>
        <dbReference type="ARBA" id="ARBA00004651"/>
    </source>
</evidence>
<evidence type="ECO:0000259" key="8">
    <source>
        <dbReference type="PROSITE" id="PS50893"/>
    </source>
</evidence>
<evidence type="ECO:0000256" key="4">
    <source>
        <dbReference type="ARBA" id="ARBA00022840"/>
    </source>
</evidence>
<dbReference type="Gene3D" id="1.20.1560.10">
    <property type="entry name" value="ABC transporter type 1, transmembrane domain"/>
    <property type="match status" value="1"/>
</dbReference>
<evidence type="ECO:0000259" key="9">
    <source>
        <dbReference type="PROSITE" id="PS50929"/>
    </source>
</evidence>
<keyword evidence="5 7" id="KW-1133">Transmembrane helix</keyword>
<evidence type="ECO:0000256" key="2">
    <source>
        <dbReference type="ARBA" id="ARBA00022692"/>
    </source>
</evidence>
<dbReference type="AlphaFoldDB" id="A0A366M029"/>
<dbReference type="EMBL" id="QMEY01000005">
    <property type="protein sequence ID" value="RBQ19150.1"/>
    <property type="molecule type" value="Genomic_DNA"/>
</dbReference>
<dbReference type="GO" id="GO:0034040">
    <property type="term" value="F:ATPase-coupled lipid transmembrane transporter activity"/>
    <property type="evidence" value="ECO:0007669"/>
    <property type="project" value="TreeGrafter"/>
</dbReference>
<dbReference type="InterPro" id="IPR003593">
    <property type="entry name" value="AAA+_ATPase"/>
</dbReference>
<keyword evidence="3" id="KW-0547">Nucleotide-binding</keyword>
<feature type="domain" description="ABC transmembrane type-1" evidence="9">
    <location>
        <begin position="32"/>
        <end position="313"/>
    </location>
</feature>
<dbReference type="Pfam" id="PF00664">
    <property type="entry name" value="ABC_membrane"/>
    <property type="match status" value="1"/>
</dbReference>
<comment type="caution">
    <text evidence="10">The sequence shown here is derived from an EMBL/GenBank/DDBJ whole genome shotgun (WGS) entry which is preliminary data.</text>
</comment>
<dbReference type="CDD" id="cd03228">
    <property type="entry name" value="ABCC_MRP_Like"/>
    <property type="match status" value="1"/>
</dbReference>
<dbReference type="InterPro" id="IPR027417">
    <property type="entry name" value="P-loop_NTPase"/>
</dbReference>
<feature type="transmembrane region" description="Helical" evidence="7">
    <location>
        <begin position="31"/>
        <end position="54"/>
    </location>
</feature>
<dbReference type="PROSITE" id="PS50929">
    <property type="entry name" value="ABC_TM1F"/>
    <property type="match status" value="1"/>
</dbReference>
<keyword evidence="6 7" id="KW-0472">Membrane</keyword>
<evidence type="ECO:0000256" key="7">
    <source>
        <dbReference type="SAM" id="Phobius"/>
    </source>
</evidence>
<evidence type="ECO:0000256" key="6">
    <source>
        <dbReference type="ARBA" id="ARBA00023136"/>
    </source>
</evidence>
<feature type="domain" description="ABC transporter" evidence="8">
    <location>
        <begin position="347"/>
        <end position="574"/>
    </location>
</feature>
<dbReference type="InterPro" id="IPR011527">
    <property type="entry name" value="ABC1_TM_dom"/>
</dbReference>
<dbReference type="SUPFAM" id="SSF52540">
    <property type="entry name" value="P-loop containing nucleoside triphosphate hydrolases"/>
    <property type="match status" value="1"/>
</dbReference>
<dbReference type="Gene3D" id="3.40.50.300">
    <property type="entry name" value="P-loop containing nucleotide triphosphate hydrolases"/>
    <property type="match status" value="1"/>
</dbReference>
<dbReference type="SMART" id="SM00382">
    <property type="entry name" value="AAA"/>
    <property type="match status" value="1"/>
</dbReference>
<accession>A0A366M029</accession>
<dbReference type="PANTHER" id="PTHR24221:SF654">
    <property type="entry name" value="ATP-BINDING CASSETTE SUB-FAMILY B MEMBER 6"/>
    <property type="match status" value="1"/>
</dbReference>
<dbReference type="PANTHER" id="PTHR24221">
    <property type="entry name" value="ATP-BINDING CASSETTE SUB-FAMILY B"/>
    <property type="match status" value="1"/>
</dbReference>
<name>A0A366M029_9ACTN</name>
<sequence>MTEHQRLSPSPDQRRVLRRAWPHTRGHRGRIAVALAVSAAATLTTVAVPAVVGAGVDRLLERDEGGLLAAAGGLVALALLRLVLFRQSEILLTATGERVVRHLRDLAVRGLSRAPLRFLEAHPAGDLLRRTTTEIADLASFVRGQLPDVLNVAGYLVFTFVLLLSRSWQLTLMLLVVYVPAILWVVSRFKKAGPPAFAAEAAAAGQVAAGYHELVRAGELLRTGGGTEFWRRRFLRQSEERYRAARRTQRGLFIISLSRVVQGITTAALLGLGGLLASGRVVSVGVVVLFILATRQLFDSATQASNLVGQVQQTLTGLARLLDLLAATGTDPRPSGGAARTAERGTLEAHDVHYAYVDGVEVLHGVSLRVTAGERVGLVGPTGAGKTTLAKLLAGLYIPDRGHVRYDGIDLRELDPLELRRRVVLVPQRVHMITGTLLDNLGLVPGDPDDRAIRRAVDDLGLTGWVDGLTGGLGTEVGRDRARLSAGELQLVGLVRAALLDPAVLVLDEATADLDPDTAHRLETALDRLHADRTLIVIAHRESTIRRLPRVVRLDDGVSTARPAEPQRRLRNNIQAR</sequence>
<gene>
    <name evidence="10" type="ORF">DP939_14445</name>
</gene>
<organism evidence="10 11">
    <name type="scientific">Spongiactinospora rosea</name>
    <dbReference type="NCBI Taxonomy" id="2248750"/>
    <lineage>
        <taxon>Bacteria</taxon>
        <taxon>Bacillati</taxon>
        <taxon>Actinomycetota</taxon>
        <taxon>Actinomycetes</taxon>
        <taxon>Streptosporangiales</taxon>
        <taxon>Streptosporangiaceae</taxon>
        <taxon>Spongiactinospora</taxon>
    </lineage>
</organism>
<feature type="transmembrane region" description="Helical" evidence="7">
    <location>
        <begin position="170"/>
        <end position="187"/>
    </location>
</feature>
<dbReference type="OrthoDB" id="9806127at2"/>
<evidence type="ECO:0000313" key="11">
    <source>
        <dbReference type="Proteomes" id="UP000253303"/>
    </source>
</evidence>
<feature type="transmembrane region" description="Helical" evidence="7">
    <location>
        <begin position="66"/>
        <end position="84"/>
    </location>
</feature>
<feature type="transmembrane region" description="Helical" evidence="7">
    <location>
        <begin position="146"/>
        <end position="164"/>
    </location>
</feature>
<dbReference type="Pfam" id="PF00005">
    <property type="entry name" value="ABC_tran"/>
    <property type="match status" value="1"/>
</dbReference>
<dbReference type="SUPFAM" id="SSF90123">
    <property type="entry name" value="ABC transporter transmembrane region"/>
    <property type="match status" value="1"/>
</dbReference>
<dbReference type="GO" id="GO:0140359">
    <property type="term" value="F:ABC-type transporter activity"/>
    <property type="evidence" value="ECO:0007669"/>
    <property type="project" value="InterPro"/>
</dbReference>
<keyword evidence="4 10" id="KW-0067">ATP-binding</keyword>
<dbReference type="RefSeq" id="WP_113981211.1">
    <property type="nucleotide sequence ID" value="NZ_QMEY01000005.1"/>
</dbReference>
<dbReference type="Proteomes" id="UP000253303">
    <property type="component" value="Unassembled WGS sequence"/>
</dbReference>
<dbReference type="PROSITE" id="PS50893">
    <property type="entry name" value="ABC_TRANSPORTER_2"/>
    <property type="match status" value="1"/>
</dbReference>
<dbReference type="GO" id="GO:0005524">
    <property type="term" value="F:ATP binding"/>
    <property type="evidence" value="ECO:0007669"/>
    <property type="project" value="UniProtKB-KW"/>
</dbReference>
<evidence type="ECO:0000256" key="5">
    <source>
        <dbReference type="ARBA" id="ARBA00022989"/>
    </source>
</evidence>
<evidence type="ECO:0000313" key="10">
    <source>
        <dbReference type="EMBL" id="RBQ19150.1"/>
    </source>
</evidence>
<keyword evidence="2 7" id="KW-0812">Transmembrane</keyword>
<dbReference type="InterPro" id="IPR003439">
    <property type="entry name" value="ABC_transporter-like_ATP-bd"/>
</dbReference>
<dbReference type="GO" id="GO:0016887">
    <property type="term" value="F:ATP hydrolysis activity"/>
    <property type="evidence" value="ECO:0007669"/>
    <property type="project" value="InterPro"/>
</dbReference>
<reference evidence="10 11" key="1">
    <citation type="submission" date="2018-06" db="EMBL/GenBank/DDBJ databases">
        <title>Sphaerisporangium craniellae sp. nov., isolated from a marine sponge in the South China Sea.</title>
        <authorList>
            <person name="Li L."/>
        </authorList>
    </citation>
    <scope>NUCLEOTIDE SEQUENCE [LARGE SCALE GENOMIC DNA]</scope>
    <source>
        <strain evidence="10 11">LHW63015</strain>
    </source>
</reference>
<comment type="subcellular location">
    <subcellularLocation>
        <location evidence="1">Cell membrane</location>
        <topology evidence="1">Multi-pass membrane protein</topology>
    </subcellularLocation>
</comment>
<dbReference type="InterPro" id="IPR036640">
    <property type="entry name" value="ABC1_TM_sf"/>
</dbReference>